<comment type="similarity">
    <text evidence="1 6">Belongs to the XseB family.</text>
</comment>
<reference evidence="8" key="2">
    <citation type="journal article" date="2020" name="Microorganisms">
        <title>Osmotic Adaptation and Compatible Solute Biosynthesis of Phototrophic Bacteria as Revealed from Genome Analyses.</title>
        <authorList>
            <person name="Imhoff J.F."/>
            <person name="Rahn T."/>
            <person name="Kunzel S."/>
            <person name="Keller A."/>
            <person name="Neulinger S.C."/>
        </authorList>
    </citation>
    <scope>NUCLEOTIDE SEQUENCE</scope>
    <source>
        <strain evidence="8">DSM 11080</strain>
    </source>
</reference>
<dbReference type="InterPro" id="IPR037004">
    <property type="entry name" value="Exonuc_VII_ssu_sf"/>
</dbReference>
<protein>
    <recommendedName>
        <fullName evidence="6">Exodeoxyribonuclease 7 small subunit</fullName>
        <ecNumber evidence="6">3.1.11.6</ecNumber>
    </recommendedName>
    <alternativeName>
        <fullName evidence="6">Exodeoxyribonuclease VII small subunit</fullName>
        <shortName evidence="6">Exonuclease VII small subunit</shortName>
    </alternativeName>
</protein>
<evidence type="ECO:0000256" key="7">
    <source>
        <dbReference type="SAM" id="MobiDB-lite"/>
    </source>
</evidence>
<evidence type="ECO:0000256" key="2">
    <source>
        <dbReference type="ARBA" id="ARBA00022490"/>
    </source>
</evidence>
<dbReference type="GO" id="GO:0006308">
    <property type="term" value="P:DNA catabolic process"/>
    <property type="evidence" value="ECO:0007669"/>
    <property type="project" value="UniProtKB-UniRule"/>
</dbReference>
<comment type="subcellular location">
    <subcellularLocation>
        <location evidence="6">Cytoplasm</location>
    </subcellularLocation>
</comment>
<gene>
    <name evidence="6" type="primary">xseB</name>
    <name evidence="8" type="ORF">CKO40_05160</name>
</gene>
<evidence type="ECO:0000256" key="4">
    <source>
        <dbReference type="ARBA" id="ARBA00022801"/>
    </source>
</evidence>
<evidence type="ECO:0000256" key="3">
    <source>
        <dbReference type="ARBA" id="ARBA00022722"/>
    </source>
</evidence>
<evidence type="ECO:0000256" key="1">
    <source>
        <dbReference type="ARBA" id="ARBA00009998"/>
    </source>
</evidence>
<evidence type="ECO:0000256" key="5">
    <source>
        <dbReference type="ARBA" id="ARBA00022839"/>
    </source>
</evidence>
<organism evidence="8 9">
    <name type="scientific">Halochromatium glycolicum</name>
    <dbReference type="NCBI Taxonomy" id="85075"/>
    <lineage>
        <taxon>Bacteria</taxon>
        <taxon>Pseudomonadati</taxon>
        <taxon>Pseudomonadota</taxon>
        <taxon>Gammaproteobacteria</taxon>
        <taxon>Chromatiales</taxon>
        <taxon>Chromatiaceae</taxon>
        <taxon>Halochromatium</taxon>
    </lineage>
</organism>
<keyword evidence="2 6" id="KW-0963">Cytoplasm</keyword>
<evidence type="ECO:0000313" key="9">
    <source>
        <dbReference type="Proteomes" id="UP001296776"/>
    </source>
</evidence>
<feature type="region of interest" description="Disordered" evidence="7">
    <location>
        <begin position="61"/>
        <end position="110"/>
    </location>
</feature>
<comment type="subunit">
    <text evidence="6">Heterooligomer composed of large and small subunits.</text>
</comment>
<dbReference type="NCBIfam" id="TIGR01280">
    <property type="entry name" value="xseB"/>
    <property type="match status" value="1"/>
</dbReference>
<dbReference type="EC" id="3.1.11.6" evidence="6"/>
<dbReference type="Proteomes" id="UP001296776">
    <property type="component" value="Unassembled WGS sequence"/>
</dbReference>
<name>A0AAJ0U334_9GAMM</name>
<dbReference type="PANTHER" id="PTHR34137">
    <property type="entry name" value="EXODEOXYRIBONUCLEASE 7 SMALL SUBUNIT"/>
    <property type="match status" value="1"/>
</dbReference>
<keyword evidence="9" id="KW-1185">Reference proteome</keyword>
<feature type="compositionally biased region" description="Pro residues" evidence="7">
    <location>
        <begin position="83"/>
        <end position="97"/>
    </location>
</feature>
<dbReference type="AlphaFoldDB" id="A0AAJ0U334"/>
<evidence type="ECO:0000256" key="6">
    <source>
        <dbReference type="HAMAP-Rule" id="MF_00337"/>
    </source>
</evidence>
<dbReference type="GO" id="GO:0005829">
    <property type="term" value="C:cytosol"/>
    <property type="evidence" value="ECO:0007669"/>
    <property type="project" value="TreeGrafter"/>
</dbReference>
<comment type="caution">
    <text evidence="8">The sequence shown here is derived from an EMBL/GenBank/DDBJ whole genome shotgun (WGS) entry which is preliminary data.</text>
</comment>
<dbReference type="GO" id="GO:0008855">
    <property type="term" value="F:exodeoxyribonuclease VII activity"/>
    <property type="evidence" value="ECO:0007669"/>
    <property type="project" value="UniProtKB-UniRule"/>
</dbReference>
<keyword evidence="5 6" id="KW-0269">Exonuclease</keyword>
<dbReference type="PANTHER" id="PTHR34137:SF1">
    <property type="entry name" value="EXODEOXYRIBONUCLEASE 7 SMALL SUBUNIT"/>
    <property type="match status" value="1"/>
</dbReference>
<dbReference type="InterPro" id="IPR003761">
    <property type="entry name" value="Exonuc_VII_S"/>
</dbReference>
<proteinExistence type="inferred from homology"/>
<comment type="catalytic activity">
    <reaction evidence="6">
        <text>Exonucleolytic cleavage in either 5'- to 3'- or 3'- to 5'-direction to yield nucleoside 5'-phosphates.</text>
        <dbReference type="EC" id="3.1.11.6"/>
    </reaction>
</comment>
<keyword evidence="3 6" id="KW-0540">Nuclease</keyword>
<reference evidence="8" key="1">
    <citation type="submission" date="2017-08" db="EMBL/GenBank/DDBJ databases">
        <authorList>
            <person name="Imhoff J.F."/>
            <person name="Rahn T."/>
            <person name="Kuenzel S."/>
            <person name="Neulinger S.C."/>
        </authorList>
    </citation>
    <scope>NUCLEOTIDE SEQUENCE</scope>
    <source>
        <strain evidence="8">DSM 11080</strain>
    </source>
</reference>
<dbReference type="Pfam" id="PF02609">
    <property type="entry name" value="Exonuc_VII_S"/>
    <property type="match status" value="1"/>
</dbReference>
<evidence type="ECO:0000313" key="8">
    <source>
        <dbReference type="EMBL" id="MBK1703945.1"/>
    </source>
</evidence>
<keyword evidence="4 6" id="KW-0378">Hydrolase</keyword>
<dbReference type="NCBIfam" id="NF002140">
    <property type="entry name" value="PRK00977.1-4"/>
    <property type="match status" value="1"/>
</dbReference>
<comment type="function">
    <text evidence="6">Bidirectionally degrades single-stranded DNA into large acid-insoluble oligonucleotides, which are then degraded further into small acid-soluble oligonucleotides.</text>
</comment>
<sequence length="110" mass="11768">MSNDTIADPKQFEASLQALEAIVDQLEHGDLTLEASLEAFEQGVRLSRGCQQALEQAEQRVRILSEQTTEAEPEPFSVSGQPPGAPSSQPTPDPGPENDPSADASKLSHD</sequence>
<dbReference type="SUPFAM" id="SSF116842">
    <property type="entry name" value="XseB-like"/>
    <property type="match status" value="1"/>
</dbReference>
<dbReference type="EMBL" id="NRSJ01000006">
    <property type="protein sequence ID" value="MBK1703945.1"/>
    <property type="molecule type" value="Genomic_DNA"/>
</dbReference>
<accession>A0AAJ0U334</accession>
<dbReference type="GO" id="GO:0009318">
    <property type="term" value="C:exodeoxyribonuclease VII complex"/>
    <property type="evidence" value="ECO:0007669"/>
    <property type="project" value="UniProtKB-UniRule"/>
</dbReference>
<dbReference type="Gene3D" id="1.10.287.1040">
    <property type="entry name" value="Exonuclease VII, small subunit"/>
    <property type="match status" value="1"/>
</dbReference>
<dbReference type="HAMAP" id="MF_00337">
    <property type="entry name" value="Exonuc_7_S"/>
    <property type="match status" value="1"/>
</dbReference>